<dbReference type="Proteomes" id="UP000507470">
    <property type="component" value="Unassembled WGS sequence"/>
</dbReference>
<gene>
    <name evidence="3" type="ORF">MCOR_1817</name>
</gene>
<keyword evidence="2" id="KW-0812">Transmembrane</keyword>
<evidence type="ECO:0000256" key="2">
    <source>
        <dbReference type="SAM" id="Phobius"/>
    </source>
</evidence>
<feature type="transmembrane region" description="Helical" evidence="2">
    <location>
        <begin position="58"/>
        <end position="81"/>
    </location>
</feature>
<dbReference type="AlphaFoldDB" id="A0A6J8A0Q2"/>
<keyword evidence="2" id="KW-1133">Transmembrane helix</keyword>
<evidence type="ECO:0000313" key="3">
    <source>
        <dbReference type="EMBL" id="CAC5358659.1"/>
    </source>
</evidence>
<feature type="compositionally biased region" description="Polar residues" evidence="1">
    <location>
        <begin position="122"/>
        <end position="164"/>
    </location>
</feature>
<sequence length="191" mass="21297">MSVNGFEDEETCLLPDNNSNRDSSTNKLLNSICELFLFLLYLLPLREQIGLCIFLLRSMCYTIFFGLIAPDFVMRCFIIVIASLGYFLPYVLNYIDLYSFLLQLVFTIQAETKTKKDEANQKAESVSSAMEQNGGANQEVESVNSTIEQNGGVNQEVESVSSTIEQNGGVNQEVENVNSTIEQNSGANQED</sequence>
<evidence type="ECO:0000256" key="1">
    <source>
        <dbReference type="SAM" id="MobiDB-lite"/>
    </source>
</evidence>
<protein>
    <submittedName>
        <fullName evidence="3">Uncharacterized protein</fullName>
    </submittedName>
</protein>
<dbReference type="EMBL" id="CACVKT020000384">
    <property type="protein sequence ID" value="CAC5358659.1"/>
    <property type="molecule type" value="Genomic_DNA"/>
</dbReference>
<keyword evidence="2" id="KW-0472">Membrane</keyword>
<feature type="compositionally biased region" description="Polar residues" evidence="1">
    <location>
        <begin position="179"/>
        <end position="191"/>
    </location>
</feature>
<name>A0A6J8A0Q2_MYTCO</name>
<keyword evidence="4" id="KW-1185">Reference proteome</keyword>
<evidence type="ECO:0000313" key="4">
    <source>
        <dbReference type="Proteomes" id="UP000507470"/>
    </source>
</evidence>
<organism evidence="3 4">
    <name type="scientific">Mytilus coruscus</name>
    <name type="common">Sea mussel</name>
    <dbReference type="NCBI Taxonomy" id="42192"/>
    <lineage>
        <taxon>Eukaryota</taxon>
        <taxon>Metazoa</taxon>
        <taxon>Spiralia</taxon>
        <taxon>Lophotrochozoa</taxon>
        <taxon>Mollusca</taxon>
        <taxon>Bivalvia</taxon>
        <taxon>Autobranchia</taxon>
        <taxon>Pteriomorphia</taxon>
        <taxon>Mytilida</taxon>
        <taxon>Mytiloidea</taxon>
        <taxon>Mytilidae</taxon>
        <taxon>Mytilinae</taxon>
        <taxon>Mytilus</taxon>
    </lineage>
</organism>
<proteinExistence type="predicted"/>
<feature type="transmembrane region" description="Helical" evidence="2">
    <location>
        <begin position="87"/>
        <end position="106"/>
    </location>
</feature>
<feature type="compositionally biased region" description="Low complexity" evidence="1">
    <location>
        <begin position="165"/>
        <end position="178"/>
    </location>
</feature>
<reference evidence="3 4" key="1">
    <citation type="submission" date="2020-06" db="EMBL/GenBank/DDBJ databases">
        <authorList>
            <person name="Li R."/>
            <person name="Bekaert M."/>
        </authorList>
    </citation>
    <scope>NUCLEOTIDE SEQUENCE [LARGE SCALE GENOMIC DNA]</scope>
    <source>
        <strain evidence="4">wild</strain>
    </source>
</reference>
<accession>A0A6J8A0Q2</accession>
<feature type="region of interest" description="Disordered" evidence="1">
    <location>
        <begin position="117"/>
        <end position="191"/>
    </location>
</feature>